<gene>
    <name evidence="5" type="ORF">HLY00_3972</name>
</gene>
<sequence length="168" mass="18241">MFSIDRLDVDLLEMLARDARIGVVELASRLGISRNTVQSRLKRLEESGLVAGYRPELDLAQAGIATQAFVGLEVQQGRLGSIVEALIGIPHVLEIHATTGREDLLVRVATETQAGLQQLIEQVVAIPGVVHSTTTLALTTPLTFRPMPLLKNMTRNAGWGRSTPTPKE</sequence>
<proteinExistence type="predicted"/>
<dbReference type="InterPro" id="IPR036390">
    <property type="entry name" value="WH_DNA-bd_sf"/>
</dbReference>
<dbReference type="Gene3D" id="1.10.10.10">
    <property type="entry name" value="Winged helix-like DNA-binding domain superfamily/Winged helix DNA-binding domain"/>
    <property type="match status" value="1"/>
</dbReference>
<name>A0A850PSR1_9MYCO</name>
<dbReference type="GO" id="GO:0043200">
    <property type="term" value="P:response to amino acid"/>
    <property type="evidence" value="ECO:0007669"/>
    <property type="project" value="TreeGrafter"/>
</dbReference>
<dbReference type="RefSeq" id="WP_178361822.1">
    <property type="nucleotide sequence ID" value="NZ_JABFYL010000049.1"/>
</dbReference>
<dbReference type="GO" id="GO:0043565">
    <property type="term" value="F:sequence-specific DNA binding"/>
    <property type="evidence" value="ECO:0007669"/>
    <property type="project" value="InterPro"/>
</dbReference>
<dbReference type="PROSITE" id="PS50956">
    <property type="entry name" value="HTH_ASNC_2"/>
    <property type="match status" value="1"/>
</dbReference>
<organism evidence="5 6">
    <name type="scientific">Mycolicibacterium hippocampi</name>
    <dbReference type="NCBI Taxonomy" id="659824"/>
    <lineage>
        <taxon>Bacteria</taxon>
        <taxon>Bacillati</taxon>
        <taxon>Actinomycetota</taxon>
        <taxon>Actinomycetes</taxon>
        <taxon>Mycobacteriales</taxon>
        <taxon>Mycobacteriaceae</taxon>
        <taxon>Mycolicibacterium</taxon>
    </lineage>
</organism>
<dbReference type="Pfam" id="PF13412">
    <property type="entry name" value="HTH_24"/>
    <property type="match status" value="1"/>
</dbReference>
<keyword evidence="1" id="KW-0805">Transcription regulation</keyword>
<evidence type="ECO:0000259" key="4">
    <source>
        <dbReference type="PROSITE" id="PS50956"/>
    </source>
</evidence>
<evidence type="ECO:0000256" key="3">
    <source>
        <dbReference type="ARBA" id="ARBA00023163"/>
    </source>
</evidence>
<dbReference type="Gene3D" id="3.30.70.920">
    <property type="match status" value="1"/>
</dbReference>
<dbReference type="InterPro" id="IPR019887">
    <property type="entry name" value="Tscrpt_reg_AsnC/Lrp_C"/>
</dbReference>
<dbReference type="SMART" id="SM00344">
    <property type="entry name" value="HTH_ASNC"/>
    <property type="match status" value="1"/>
</dbReference>
<accession>A0A850PSR1</accession>
<dbReference type="InterPro" id="IPR011008">
    <property type="entry name" value="Dimeric_a/b-barrel"/>
</dbReference>
<keyword evidence="6" id="KW-1185">Reference proteome</keyword>
<dbReference type="SUPFAM" id="SSF46785">
    <property type="entry name" value="Winged helix' DNA-binding domain"/>
    <property type="match status" value="1"/>
</dbReference>
<dbReference type="CDD" id="cd00090">
    <property type="entry name" value="HTH_ARSR"/>
    <property type="match status" value="1"/>
</dbReference>
<dbReference type="PANTHER" id="PTHR30154:SF34">
    <property type="entry name" value="TRANSCRIPTIONAL REGULATOR AZLB"/>
    <property type="match status" value="1"/>
</dbReference>
<dbReference type="EMBL" id="JABFYL010000049">
    <property type="protein sequence ID" value="NVN53622.1"/>
    <property type="molecule type" value="Genomic_DNA"/>
</dbReference>
<dbReference type="InterPro" id="IPR019885">
    <property type="entry name" value="Tscrpt_reg_HTH_AsnC-type_CS"/>
</dbReference>
<evidence type="ECO:0000313" key="5">
    <source>
        <dbReference type="EMBL" id="NVN53622.1"/>
    </source>
</evidence>
<evidence type="ECO:0000256" key="2">
    <source>
        <dbReference type="ARBA" id="ARBA00023125"/>
    </source>
</evidence>
<keyword evidence="2" id="KW-0238">DNA-binding</keyword>
<dbReference type="Proteomes" id="UP000570517">
    <property type="component" value="Unassembled WGS sequence"/>
</dbReference>
<dbReference type="PRINTS" id="PR00033">
    <property type="entry name" value="HTHASNC"/>
</dbReference>
<dbReference type="InterPro" id="IPR000485">
    <property type="entry name" value="AsnC-type_HTH_dom"/>
</dbReference>
<evidence type="ECO:0000313" key="6">
    <source>
        <dbReference type="Proteomes" id="UP000570517"/>
    </source>
</evidence>
<dbReference type="InterPro" id="IPR019888">
    <property type="entry name" value="Tscrpt_reg_AsnC-like"/>
</dbReference>
<feature type="domain" description="HTH asnC-type" evidence="4">
    <location>
        <begin position="4"/>
        <end position="65"/>
    </location>
</feature>
<dbReference type="GO" id="GO:0005829">
    <property type="term" value="C:cytosol"/>
    <property type="evidence" value="ECO:0007669"/>
    <property type="project" value="TreeGrafter"/>
</dbReference>
<dbReference type="InterPro" id="IPR036388">
    <property type="entry name" value="WH-like_DNA-bd_sf"/>
</dbReference>
<dbReference type="InterPro" id="IPR011991">
    <property type="entry name" value="ArsR-like_HTH"/>
</dbReference>
<keyword evidence="3" id="KW-0804">Transcription</keyword>
<dbReference type="AlphaFoldDB" id="A0A850PSR1"/>
<dbReference type="PANTHER" id="PTHR30154">
    <property type="entry name" value="LEUCINE-RESPONSIVE REGULATORY PROTEIN"/>
    <property type="match status" value="1"/>
</dbReference>
<evidence type="ECO:0000256" key="1">
    <source>
        <dbReference type="ARBA" id="ARBA00023015"/>
    </source>
</evidence>
<reference evidence="5 6" key="1">
    <citation type="submission" date="2020-05" db="EMBL/GenBank/DDBJ databases">
        <title>Draft genome sequence of Mycobacterium hippocampi DL, isolated from European seabass, Dicentrarchus labrax, reared in fish farms.</title>
        <authorList>
            <person name="Stathopoulou P."/>
            <person name="Asimakis E."/>
            <person name="Tzokas K."/>
            <person name="Batargias C."/>
            <person name="Tsiamis G."/>
        </authorList>
    </citation>
    <scope>NUCLEOTIDE SEQUENCE [LARGE SCALE GENOMIC DNA]</scope>
    <source>
        <strain evidence="5 6">DL</strain>
    </source>
</reference>
<dbReference type="SUPFAM" id="SSF54909">
    <property type="entry name" value="Dimeric alpha+beta barrel"/>
    <property type="match status" value="1"/>
</dbReference>
<dbReference type="PROSITE" id="PS00519">
    <property type="entry name" value="HTH_ASNC_1"/>
    <property type="match status" value="1"/>
</dbReference>
<protein>
    <submittedName>
        <fullName evidence="5">Transcriptional regulator, AsnC family</fullName>
    </submittedName>
</protein>
<dbReference type="Pfam" id="PF01037">
    <property type="entry name" value="AsnC_trans_reg"/>
    <property type="match status" value="1"/>
</dbReference>
<comment type="caution">
    <text evidence="5">The sequence shown here is derived from an EMBL/GenBank/DDBJ whole genome shotgun (WGS) entry which is preliminary data.</text>
</comment>